<reference evidence="1" key="1">
    <citation type="submission" date="2022-11" db="EMBL/GenBank/DDBJ databases">
        <title>Chromosomal genome sequence assembly and mating type (MAT) locus characterization of the leprose asexual lichenized fungus Lepraria neglecta (Nyl.) Erichsen.</title>
        <authorList>
            <person name="Allen J.L."/>
            <person name="Pfeffer B."/>
        </authorList>
    </citation>
    <scope>NUCLEOTIDE SEQUENCE</scope>
    <source>
        <strain evidence="1">Allen 5258</strain>
    </source>
</reference>
<evidence type="ECO:0000313" key="1">
    <source>
        <dbReference type="EMBL" id="KAK3179113.1"/>
    </source>
</evidence>
<organism evidence="1 2">
    <name type="scientific">Lepraria neglecta</name>
    <dbReference type="NCBI Taxonomy" id="209136"/>
    <lineage>
        <taxon>Eukaryota</taxon>
        <taxon>Fungi</taxon>
        <taxon>Dikarya</taxon>
        <taxon>Ascomycota</taxon>
        <taxon>Pezizomycotina</taxon>
        <taxon>Lecanoromycetes</taxon>
        <taxon>OSLEUM clade</taxon>
        <taxon>Lecanoromycetidae</taxon>
        <taxon>Lecanorales</taxon>
        <taxon>Lecanorineae</taxon>
        <taxon>Stereocaulaceae</taxon>
        <taxon>Lepraria</taxon>
    </lineage>
</organism>
<proteinExistence type="predicted"/>
<dbReference type="AlphaFoldDB" id="A0AAE0DRT3"/>
<sequence length="260" mass="29658">MKCLNRHEKPLEEAGAWTRVFGTEGPPQEMAQLSIYTAQICAEAQVLFDSSERNDEWKYSLLEIMKKTTAIDRQYQSWIDNYSISETWRYQTVYLSPDDALPADGMVQIHHDFYTAYIWASCRSKRAHLHEVSLRCLSLLGCHSGTKDLSSKLKSLGLDENLLTRLKGIIEDMVSGICATAPFMLGDIDLVGKLALEGKRIPLAGYMLLWPLLVARASTNKGSEMEAWINRRFEFIDSEMGIRYGRLIVNKIKKEPWDLS</sequence>
<accession>A0AAE0DRT3</accession>
<keyword evidence="2" id="KW-1185">Reference proteome</keyword>
<dbReference type="Proteomes" id="UP001276659">
    <property type="component" value="Unassembled WGS sequence"/>
</dbReference>
<evidence type="ECO:0000313" key="2">
    <source>
        <dbReference type="Proteomes" id="UP001276659"/>
    </source>
</evidence>
<dbReference type="PANTHER" id="PTHR38791">
    <property type="entry name" value="ZN(II)2CYS6 TRANSCRIPTION FACTOR (EUROFUNG)-RELATED-RELATED"/>
    <property type="match status" value="1"/>
</dbReference>
<protein>
    <submittedName>
        <fullName evidence="1">Uncharacterized protein</fullName>
    </submittedName>
</protein>
<dbReference type="InterPro" id="IPR053175">
    <property type="entry name" value="DHMBA_Reg_Transcription_Factor"/>
</dbReference>
<name>A0AAE0DRT3_9LECA</name>
<gene>
    <name evidence="1" type="ORF">OEA41_001252</name>
</gene>
<dbReference type="EMBL" id="JASNWA010000003">
    <property type="protein sequence ID" value="KAK3179113.1"/>
    <property type="molecule type" value="Genomic_DNA"/>
</dbReference>
<comment type="caution">
    <text evidence="1">The sequence shown here is derived from an EMBL/GenBank/DDBJ whole genome shotgun (WGS) entry which is preliminary data.</text>
</comment>